<evidence type="ECO:0000259" key="5">
    <source>
        <dbReference type="Pfam" id="PF16113"/>
    </source>
</evidence>
<comment type="pathway">
    <text evidence="4">Amino-acid degradation; L-valine degradation.</text>
</comment>
<dbReference type="InterPro" id="IPR032259">
    <property type="entry name" value="HIBYL-CoA-H"/>
</dbReference>
<dbReference type="EC" id="3.1.2.4" evidence="2 4"/>
<dbReference type="Pfam" id="PF16113">
    <property type="entry name" value="ECH_2"/>
    <property type="match status" value="1"/>
</dbReference>
<dbReference type="CDD" id="cd06558">
    <property type="entry name" value="crotonase-like"/>
    <property type="match status" value="1"/>
</dbReference>
<dbReference type="InterPro" id="IPR029045">
    <property type="entry name" value="ClpP/crotonase-like_dom_sf"/>
</dbReference>
<keyword evidence="3 4" id="KW-0378">Hydrolase</keyword>
<dbReference type="NCBIfam" id="NF004127">
    <property type="entry name" value="PRK05617.1"/>
    <property type="match status" value="1"/>
</dbReference>
<dbReference type="PANTHER" id="PTHR43176:SF3">
    <property type="entry name" value="3-HYDROXYISOBUTYRYL-COA HYDROLASE, MITOCHONDRIAL"/>
    <property type="match status" value="1"/>
</dbReference>
<dbReference type="FunFam" id="3.90.226.10:FF:000027">
    <property type="entry name" value="Probable 3-hydroxyisobutyryl-CoA hydrolase 2"/>
    <property type="match status" value="1"/>
</dbReference>
<dbReference type="SUPFAM" id="SSF52096">
    <property type="entry name" value="ClpP/crotonase"/>
    <property type="match status" value="1"/>
</dbReference>
<evidence type="ECO:0000313" key="7">
    <source>
        <dbReference type="Proteomes" id="UP001152523"/>
    </source>
</evidence>
<dbReference type="Proteomes" id="UP001152523">
    <property type="component" value="Unassembled WGS sequence"/>
</dbReference>
<comment type="function">
    <text evidence="4">Hydrolyzes 3-hydroxyisobutyryl-CoA (HIBYL-CoA), a saline catabolite. Has high activity toward isobutyryl-CoA. Could be an isobutyryl-CoA dehydrogenase that functions in valine catabolism.</text>
</comment>
<sequence length="384" mass="42674">MAPLSSTSHTDEVLVEETACVRTFILNRPKQLNALSYAMVSRLLELLLVCENDSNVKLIILKQSSGRAFCAGGDVTAVVHDIKKGNWKFGAEYFRKEFTMNYVMATYSKPQVSILNGIVMGGGAGASVHGRFRVATEKTVFAMPETALGLFPDVGASYFLSRLPGFFGEYLGLTGSRLDGAEMVASGLATHFVPSERLSPLEEALHNSNSSDPVIISAIISEFSQVPKLKERSMYNQLKIINRCFSQRTVEEIIFALESEAANNEDDWISSAIQSLKKASPTSLRISLRSIREGRLQGVGTCLMREFRMVCHVLRGEVSKDFVEGCRAILLDKDRNPKWEPSNLELVTDEMVHQYFVKVDDVDWRDLELPSRSTVLPSYALAKL</sequence>
<evidence type="ECO:0000256" key="3">
    <source>
        <dbReference type="ARBA" id="ARBA00022801"/>
    </source>
</evidence>
<keyword evidence="7" id="KW-1185">Reference proteome</keyword>
<comment type="similarity">
    <text evidence="4">Belongs to the enoyl-CoA hydratase/isomerase family.</text>
</comment>
<evidence type="ECO:0000256" key="1">
    <source>
        <dbReference type="ARBA" id="ARBA00001709"/>
    </source>
</evidence>
<dbReference type="PANTHER" id="PTHR43176">
    <property type="entry name" value="3-HYDROXYISOBUTYRYL-COA HYDROLASE-RELATED"/>
    <property type="match status" value="1"/>
</dbReference>
<dbReference type="AlphaFoldDB" id="A0AAV0DSC8"/>
<dbReference type="GO" id="GO:0003860">
    <property type="term" value="F:3-hydroxyisobutyryl-CoA hydrolase activity"/>
    <property type="evidence" value="ECO:0007669"/>
    <property type="project" value="UniProtKB-UniRule"/>
</dbReference>
<evidence type="ECO:0000256" key="4">
    <source>
        <dbReference type="RuleBase" id="RU369070"/>
    </source>
</evidence>
<organism evidence="6 7">
    <name type="scientific">Cuscuta epithymum</name>
    <dbReference type="NCBI Taxonomy" id="186058"/>
    <lineage>
        <taxon>Eukaryota</taxon>
        <taxon>Viridiplantae</taxon>
        <taxon>Streptophyta</taxon>
        <taxon>Embryophyta</taxon>
        <taxon>Tracheophyta</taxon>
        <taxon>Spermatophyta</taxon>
        <taxon>Magnoliopsida</taxon>
        <taxon>eudicotyledons</taxon>
        <taxon>Gunneridae</taxon>
        <taxon>Pentapetalae</taxon>
        <taxon>asterids</taxon>
        <taxon>lamiids</taxon>
        <taxon>Solanales</taxon>
        <taxon>Convolvulaceae</taxon>
        <taxon>Cuscuteae</taxon>
        <taxon>Cuscuta</taxon>
        <taxon>Cuscuta subgen. Cuscuta</taxon>
    </lineage>
</organism>
<gene>
    <name evidence="6" type="ORF">CEPIT_LOCUS18167</name>
</gene>
<proteinExistence type="inferred from homology"/>
<evidence type="ECO:0000256" key="2">
    <source>
        <dbReference type="ARBA" id="ARBA00011915"/>
    </source>
</evidence>
<dbReference type="InterPro" id="IPR045004">
    <property type="entry name" value="ECH_dom"/>
</dbReference>
<comment type="caution">
    <text evidence="6">The sequence shown here is derived from an EMBL/GenBank/DDBJ whole genome shotgun (WGS) entry which is preliminary data.</text>
</comment>
<dbReference type="EMBL" id="CAMAPF010000145">
    <property type="protein sequence ID" value="CAH9107907.1"/>
    <property type="molecule type" value="Genomic_DNA"/>
</dbReference>
<feature type="domain" description="Enoyl-CoA hydratase/isomerase" evidence="5">
    <location>
        <begin position="22"/>
        <end position="356"/>
    </location>
</feature>
<name>A0AAV0DSC8_9ASTE</name>
<accession>A0AAV0DSC8</accession>
<dbReference type="GO" id="GO:0006574">
    <property type="term" value="P:L-valine catabolic process"/>
    <property type="evidence" value="ECO:0007669"/>
    <property type="project" value="UniProtKB-UniRule"/>
</dbReference>
<protein>
    <recommendedName>
        <fullName evidence="2 4">3-hydroxyisobutyryl-CoA hydrolase</fullName>
        <shortName evidence="4">HIB-CoA hydrolase</shortName>
        <shortName evidence="4">HIBYL-CoA-H</shortName>
        <ecNumber evidence="2 4">3.1.2.4</ecNumber>
    </recommendedName>
    <alternativeName>
        <fullName evidence="4">3-hydroxyisobutyryl-coenzyme A hydrolase</fullName>
    </alternativeName>
</protein>
<comment type="catalytic activity">
    <reaction evidence="1 4">
        <text>3-hydroxy-2-methylpropanoyl-CoA + H2O = 3-hydroxy-2-methylpropanoate + CoA + H(+)</text>
        <dbReference type="Rhea" id="RHEA:20888"/>
        <dbReference type="ChEBI" id="CHEBI:11805"/>
        <dbReference type="ChEBI" id="CHEBI:15377"/>
        <dbReference type="ChEBI" id="CHEBI:15378"/>
        <dbReference type="ChEBI" id="CHEBI:57287"/>
        <dbReference type="ChEBI" id="CHEBI:57340"/>
        <dbReference type="EC" id="3.1.2.4"/>
    </reaction>
</comment>
<reference evidence="6" key="1">
    <citation type="submission" date="2022-07" db="EMBL/GenBank/DDBJ databases">
        <authorList>
            <person name="Macas J."/>
            <person name="Novak P."/>
            <person name="Neumann P."/>
        </authorList>
    </citation>
    <scope>NUCLEOTIDE SEQUENCE</scope>
</reference>
<dbReference type="Gene3D" id="3.90.226.10">
    <property type="entry name" value="2-enoyl-CoA Hydratase, Chain A, domain 1"/>
    <property type="match status" value="1"/>
</dbReference>
<evidence type="ECO:0000313" key="6">
    <source>
        <dbReference type="EMBL" id="CAH9107907.1"/>
    </source>
</evidence>